<protein>
    <submittedName>
        <fullName evidence="1">Uncharacterized protein</fullName>
    </submittedName>
</protein>
<dbReference type="Proteomes" id="UP000033673">
    <property type="component" value="Unassembled WGS sequence"/>
</dbReference>
<evidence type="ECO:0000313" key="1">
    <source>
        <dbReference type="EMBL" id="KJY84623.1"/>
    </source>
</evidence>
<evidence type="ECO:0000313" key="2">
    <source>
        <dbReference type="Proteomes" id="UP000033673"/>
    </source>
</evidence>
<organism evidence="1 2">
    <name type="scientific">Vibrio galatheae</name>
    <dbReference type="NCBI Taxonomy" id="579748"/>
    <lineage>
        <taxon>Bacteria</taxon>
        <taxon>Pseudomonadati</taxon>
        <taxon>Pseudomonadota</taxon>
        <taxon>Gammaproteobacteria</taxon>
        <taxon>Vibrionales</taxon>
        <taxon>Vibrionaceae</taxon>
        <taxon>Vibrio</taxon>
    </lineage>
</organism>
<dbReference type="Pfam" id="PF06226">
    <property type="entry name" value="DUF1007"/>
    <property type="match status" value="1"/>
</dbReference>
<name>A0A0F4NP58_9VIBR</name>
<comment type="caution">
    <text evidence="1">The sequence shown here is derived from an EMBL/GenBank/DDBJ whole genome shotgun (WGS) entry which is preliminary data.</text>
</comment>
<dbReference type="PATRIC" id="fig|579748.3.peg.747"/>
<dbReference type="AlphaFoldDB" id="A0A0F4NP58"/>
<dbReference type="InterPro" id="IPR010412">
    <property type="entry name" value="DUF1007"/>
</dbReference>
<proteinExistence type="predicted"/>
<dbReference type="EMBL" id="JXXV01000007">
    <property type="protein sequence ID" value="KJY84623.1"/>
    <property type="molecule type" value="Genomic_DNA"/>
</dbReference>
<gene>
    <name evidence="1" type="ORF">TW81_03595</name>
</gene>
<keyword evidence="2" id="KW-1185">Reference proteome</keyword>
<reference evidence="1 2" key="1">
    <citation type="journal article" date="2015" name="BMC Genomics">
        <title>Genome mining reveals unlocked bioactive potential of marine Gram-negative bacteria.</title>
        <authorList>
            <person name="Machado H."/>
            <person name="Sonnenschein E.C."/>
            <person name="Melchiorsen J."/>
            <person name="Gram L."/>
        </authorList>
    </citation>
    <scope>NUCLEOTIDE SEQUENCE [LARGE SCALE GENOMIC DNA]</scope>
    <source>
        <strain evidence="1 2">S2757</strain>
    </source>
</reference>
<accession>A0A0F4NP58</accession>
<dbReference type="STRING" id="579748.TW81_03595"/>
<sequence>MITGFKMEWSFDPMTSAYILDGEDMSPESEQETLQKLAASTLENMLYEHYFTYFYDDYKPIKYSQAHSGKFSRNRSRLVLSFELPLSMPKPVTRDSLRLLIFDSSYYVDMAWTSISDIQLSDELSRQCRFTLAQPNPTPEQMSYAMSLPANADPDYELGQLFTQTVNLHCASVPQTQ</sequence>